<name>A0A2V2YSM1_9BACL</name>
<organism evidence="2 3">
    <name type="scientific">Paenibacillus cellulosilyticus</name>
    <dbReference type="NCBI Taxonomy" id="375489"/>
    <lineage>
        <taxon>Bacteria</taxon>
        <taxon>Bacillati</taxon>
        <taxon>Bacillota</taxon>
        <taxon>Bacilli</taxon>
        <taxon>Bacillales</taxon>
        <taxon>Paenibacillaceae</taxon>
        <taxon>Paenibacillus</taxon>
    </lineage>
</organism>
<dbReference type="RefSeq" id="WP_146216876.1">
    <property type="nucleotide sequence ID" value="NZ_CP054613.1"/>
</dbReference>
<evidence type="ECO:0000256" key="1">
    <source>
        <dbReference type="SAM" id="SignalP"/>
    </source>
</evidence>
<dbReference type="AlphaFoldDB" id="A0A2V2YSM1"/>
<reference evidence="2 3" key="1">
    <citation type="submission" date="2018-05" db="EMBL/GenBank/DDBJ databases">
        <title>Genomic Encyclopedia of Type Strains, Phase III (KMG-III): the genomes of soil and plant-associated and newly described type strains.</title>
        <authorList>
            <person name="Whitman W."/>
        </authorList>
    </citation>
    <scope>NUCLEOTIDE SEQUENCE [LARGE SCALE GENOMIC DNA]</scope>
    <source>
        <strain evidence="2 3">CECT 5696</strain>
    </source>
</reference>
<accession>A0A2V2YSM1</accession>
<dbReference type="Proteomes" id="UP000246635">
    <property type="component" value="Unassembled WGS sequence"/>
</dbReference>
<comment type="caution">
    <text evidence="2">The sequence shown here is derived from an EMBL/GenBank/DDBJ whole genome shotgun (WGS) entry which is preliminary data.</text>
</comment>
<feature type="chain" id="PRO_5016133917" evidence="1">
    <location>
        <begin position="27"/>
        <end position="147"/>
    </location>
</feature>
<proteinExistence type="predicted"/>
<feature type="signal peptide" evidence="1">
    <location>
        <begin position="1"/>
        <end position="26"/>
    </location>
</feature>
<keyword evidence="3" id="KW-1185">Reference proteome</keyword>
<keyword evidence="1" id="KW-0732">Signal</keyword>
<sequence length="147" mass="15535">MKNQLKLLTGTFVVGVLLGMGTIAMAGTATSNTGYYGPINGYSYSNFAKVSTDTYLYGQTRVDNQASGSIPSGYMGAKARLYKSDVLCYETDLYYSNSASSGIGVSTQSYSTGCGSGTYSSKGISAAYNGNGYDLYNTFVTPYQSQP</sequence>
<protein>
    <submittedName>
        <fullName evidence="2">Uncharacterized protein</fullName>
    </submittedName>
</protein>
<dbReference type="EMBL" id="QGTQ01000010">
    <property type="protein sequence ID" value="PWW01197.1"/>
    <property type="molecule type" value="Genomic_DNA"/>
</dbReference>
<evidence type="ECO:0000313" key="3">
    <source>
        <dbReference type="Proteomes" id="UP000246635"/>
    </source>
</evidence>
<evidence type="ECO:0000313" key="2">
    <source>
        <dbReference type="EMBL" id="PWW01197.1"/>
    </source>
</evidence>
<gene>
    <name evidence="2" type="ORF">DFQ01_11087</name>
</gene>
<dbReference type="OrthoDB" id="2656948at2"/>